<keyword evidence="4" id="KW-1185">Reference proteome</keyword>
<accession>A0A9J6CAY8</accession>
<dbReference type="Gene3D" id="2.170.140.10">
    <property type="entry name" value="Chitin binding domain"/>
    <property type="match status" value="1"/>
</dbReference>
<dbReference type="GO" id="GO:0005576">
    <property type="term" value="C:extracellular region"/>
    <property type="evidence" value="ECO:0007669"/>
    <property type="project" value="InterPro"/>
</dbReference>
<feature type="domain" description="Chitin-binding type-2" evidence="2">
    <location>
        <begin position="22"/>
        <end position="84"/>
    </location>
</feature>
<organism evidence="3 4">
    <name type="scientific">Polypedilum vanderplanki</name>
    <name type="common">Sleeping chironomid midge</name>
    <dbReference type="NCBI Taxonomy" id="319348"/>
    <lineage>
        <taxon>Eukaryota</taxon>
        <taxon>Metazoa</taxon>
        <taxon>Ecdysozoa</taxon>
        <taxon>Arthropoda</taxon>
        <taxon>Hexapoda</taxon>
        <taxon>Insecta</taxon>
        <taxon>Pterygota</taxon>
        <taxon>Neoptera</taxon>
        <taxon>Endopterygota</taxon>
        <taxon>Diptera</taxon>
        <taxon>Nematocera</taxon>
        <taxon>Chironomoidea</taxon>
        <taxon>Chironomidae</taxon>
        <taxon>Chironominae</taxon>
        <taxon>Polypedilum</taxon>
        <taxon>Polypedilum</taxon>
    </lineage>
</organism>
<evidence type="ECO:0000313" key="4">
    <source>
        <dbReference type="Proteomes" id="UP001107558"/>
    </source>
</evidence>
<evidence type="ECO:0000313" key="3">
    <source>
        <dbReference type="EMBL" id="KAG5679284.1"/>
    </source>
</evidence>
<evidence type="ECO:0000259" key="2">
    <source>
        <dbReference type="PROSITE" id="PS50940"/>
    </source>
</evidence>
<dbReference type="SMART" id="SM00494">
    <property type="entry name" value="ChtBD2"/>
    <property type="match status" value="1"/>
</dbReference>
<sequence length="84" mass="9421">MKLIVFIFAFAAIVAFVASQQAPDCVAIGKSTPEDISKYYHPHESDCNLFYQCADYGLVLKACPDDLHFDRNEHICGYPEDVTC</sequence>
<feature type="signal peptide" evidence="1">
    <location>
        <begin position="1"/>
        <end position="19"/>
    </location>
</feature>
<evidence type="ECO:0000256" key="1">
    <source>
        <dbReference type="SAM" id="SignalP"/>
    </source>
</evidence>
<dbReference type="Pfam" id="PF01607">
    <property type="entry name" value="CBM_14"/>
    <property type="match status" value="1"/>
</dbReference>
<feature type="chain" id="PRO_5039928320" description="Chitin-binding type-2 domain-containing protein" evidence="1">
    <location>
        <begin position="20"/>
        <end position="84"/>
    </location>
</feature>
<dbReference type="Proteomes" id="UP001107558">
    <property type="component" value="Chromosome 2"/>
</dbReference>
<dbReference type="InterPro" id="IPR036508">
    <property type="entry name" value="Chitin-bd_dom_sf"/>
</dbReference>
<protein>
    <recommendedName>
        <fullName evidence="2">Chitin-binding type-2 domain-containing protein</fullName>
    </recommendedName>
</protein>
<comment type="caution">
    <text evidence="3">The sequence shown here is derived from an EMBL/GenBank/DDBJ whole genome shotgun (WGS) entry which is preliminary data.</text>
</comment>
<keyword evidence="1" id="KW-0732">Signal</keyword>
<dbReference type="EMBL" id="JADBJN010000002">
    <property type="protein sequence ID" value="KAG5679284.1"/>
    <property type="molecule type" value="Genomic_DNA"/>
</dbReference>
<dbReference type="AlphaFoldDB" id="A0A9J6CAY8"/>
<reference evidence="3" key="1">
    <citation type="submission" date="2021-03" db="EMBL/GenBank/DDBJ databases">
        <title>Chromosome level genome of the anhydrobiotic midge Polypedilum vanderplanki.</title>
        <authorList>
            <person name="Yoshida Y."/>
            <person name="Kikawada T."/>
            <person name="Gusev O."/>
        </authorList>
    </citation>
    <scope>NUCLEOTIDE SEQUENCE</scope>
    <source>
        <strain evidence="3">NIAS01</strain>
        <tissue evidence="3">Whole body or cell culture</tissue>
    </source>
</reference>
<dbReference type="SUPFAM" id="SSF57625">
    <property type="entry name" value="Invertebrate chitin-binding proteins"/>
    <property type="match status" value="1"/>
</dbReference>
<dbReference type="PROSITE" id="PS50940">
    <property type="entry name" value="CHIT_BIND_II"/>
    <property type="match status" value="1"/>
</dbReference>
<gene>
    <name evidence="3" type="ORF">PVAND_008863</name>
</gene>
<dbReference type="OrthoDB" id="6020543at2759"/>
<dbReference type="InterPro" id="IPR002557">
    <property type="entry name" value="Chitin-bd_dom"/>
</dbReference>
<dbReference type="GO" id="GO:0008061">
    <property type="term" value="F:chitin binding"/>
    <property type="evidence" value="ECO:0007669"/>
    <property type="project" value="InterPro"/>
</dbReference>
<proteinExistence type="predicted"/>
<name>A0A9J6CAY8_POLVA</name>